<dbReference type="AlphaFoldDB" id="A0A543FS03"/>
<comment type="caution">
    <text evidence="2">The sequence shown here is derived from an EMBL/GenBank/DDBJ whole genome shotgun (WGS) entry which is preliminary data.</text>
</comment>
<accession>A0A543FS03</accession>
<sequence>MREGNQMRDTGLLAAPRTQEGRPLGLPAKRA</sequence>
<dbReference type="EMBL" id="VFPH01000002">
    <property type="protein sequence ID" value="TQM36622.1"/>
    <property type="molecule type" value="Genomic_DNA"/>
</dbReference>
<organism evidence="2 3">
    <name type="scientific">Pseudonocardia cypriaca</name>
    <dbReference type="NCBI Taxonomy" id="882449"/>
    <lineage>
        <taxon>Bacteria</taxon>
        <taxon>Bacillati</taxon>
        <taxon>Actinomycetota</taxon>
        <taxon>Actinomycetes</taxon>
        <taxon>Pseudonocardiales</taxon>
        <taxon>Pseudonocardiaceae</taxon>
        <taxon>Pseudonocardia</taxon>
    </lineage>
</organism>
<keyword evidence="3" id="KW-1185">Reference proteome</keyword>
<reference evidence="2 3" key="1">
    <citation type="submission" date="2019-06" db="EMBL/GenBank/DDBJ databases">
        <title>Sequencing the genomes of 1000 actinobacteria strains.</title>
        <authorList>
            <person name="Klenk H.-P."/>
        </authorList>
    </citation>
    <scope>NUCLEOTIDE SEQUENCE [LARGE SCALE GENOMIC DNA]</scope>
    <source>
        <strain evidence="2 3">DSM 45511</strain>
    </source>
</reference>
<gene>
    <name evidence="2" type="ORF">FB388_3803</name>
</gene>
<evidence type="ECO:0000313" key="2">
    <source>
        <dbReference type="EMBL" id="TQM36622.1"/>
    </source>
</evidence>
<proteinExistence type="predicted"/>
<evidence type="ECO:0000256" key="1">
    <source>
        <dbReference type="SAM" id="MobiDB-lite"/>
    </source>
</evidence>
<feature type="region of interest" description="Disordered" evidence="1">
    <location>
        <begin position="1"/>
        <end position="31"/>
    </location>
</feature>
<dbReference type="Proteomes" id="UP000319818">
    <property type="component" value="Unassembled WGS sequence"/>
</dbReference>
<evidence type="ECO:0000313" key="3">
    <source>
        <dbReference type="Proteomes" id="UP000319818"/>
    </source>
</evidence>
<name>A0A543FS03_9PSEU</name>
<protein>
    <submittedName>
        <fullName evidence="2">Uncharacterized protein</fullName>
    </submittedName>
</protein>